<keyword evidence="2" id="KW-1185">Reference proteome</keyword>
<dbReference type="RefSeq" id="WP_121199834.1">
    <property type="nucleotide sequence ID" value="NZ_RBKU01000001.1"/>
</dbReference>
<protein>
    <submittedName>
        <fullName evidence="1">Uncharacterized protein</fullName>
    </submittedName>
</protein>
<name>A0A495J5Q3_9SPHI</name>
<comment type="caution">
    <text evidence="1">The sequence shown here is derived from an EMBL/GenBank/DDBJ whole genome shotgun (WGS) entry which is preliminary data.</text>
</comment>
<organism evidence="1 2">
    <name type="scientific">Mucilaginibacter gracilis</name>
    <dbReference type="NCBI Taxonomy" id="423350"/>
    <lineage>
        <taxon>Bacteria</taxon>
        <taxon>Pseudomonadati</taxon>
        <taxon>Bacteroidota</taxon>
        <taxon>Sphingobacteriia</taxon>
        <taxon>Sphingobacteriales</taxon>
        <taxon>Sphingobacteriaceae</taxon>
        <taxon>Mucilaginibacter</taxon>
    </lineage>
</organism>
<evidence type="ECO:0000313" key="1">
    <source>
        <dbReference type="EMBL" id="RKR84305.1"/>
    </source>
</evidence>
<dbReference type="Proteomes" id="UP000268007">
    <property type="component" value="Unassembled WGS sequence"/>
</dbReference>
<dbReference type="AlphaFoldDB" id="A0A495J5Q3"/>
<gene>
    <name evidence="1" type="ORF">BDD43_4537</name>
</gene>
<reference evidence="1 2" key="1">
    <citation type="submission" date="2018-10" db="EMBL/GenBank/DDBJ databases">
        <title>Genomic Encyclopedia of Archaeal and Bacterial Type Strains, Phase II (KMG-II): from individual species to whole genera.</title>
        <authorList>
            <person name="Goeker M."/>
        </authorList>
    </citation>
    <scope>NUCLEOTIDE SEQUENCE [LARGE SCALE GENOMIC DNA]</scope>
    <source>
        <strain evidence="1 2">DSM 18602</strain>
    </source>
</reference>
<sequence length="224" mass="25855">MNVKNPNTINNRIFDITNGACFKYVRKFRSINKFLTSFRQDFHFIIAYHGTRINDLEHLSIKTNGLVIASIDGMRQKAIDRLILSSDPEPVKVQIESIIDDFFISDRPITIGEVNTVMDRELFTGGYHYLLFGPESLLPLADRIRRELNIFTRRRLVDFGQSAIVKVQIPTEMSKDLWIKGIYEYINNGFIDVSLVIRESLASTNIIDIDYVSTPYDSKGFVYM</sequence>
<proteinExistence type="predicted"/>
<accession>A0A495J5Q3</accession>
<dbReference type="EMBL" id="RBKU01000001">
    <property type="protein sequence ID" value="RKR84305.1"/>
    <property type="molecule type" value="Genomic_DNA"/>
</dbReference>
<evidence type="ECO:0000313" key="2">
    <source>
        <dbReference type="Proteomes" id="UP000268007"/>
    </source>
</evidence>